<reference evidence="3 4" key="1">
    <citation type="journal article" date="2017" name="BMC Biol.">
        <title>Genomic innovations, transcriptional plasticity and gene loss underlying the evolution and divergence of two highly polyphagous and invasive Helicoverpa pest species.</title>
        <authorList>
            <person name="Pearce S.L."/>
            <person name="Clarke D.F."/>
            <person name="East P.D."/>
            <person name="Elfekih S."/>
            <person name="Gordon K.H."/>
            <person name="Jermiin L.S."/>
            <person name="McGaughran A."/>
            <person name="Oakeshott J.G."/>
            <person name="Papanikolaou A."/>
            <person name="Perera O.P."/>
            <person name="Rane R.V."/>
            <person name="Richards S."/>
            <person name="Tay W.T."/>
            <person name="Walsh T.K."/>
            <person name="Anderson A."/>
            <person name="Anderson C.J."/>
            <person name="Asgari S."/>
            <person name="Board P.G."/>
            <person name="Bretschneider A."/>
            <person name="Campbell P.M."/>
            <person name="Chertemps T."/>
            <person name="Christeller J.T."/>
            <person name="Coppin C.W."/>
            <person name="Downes S.J."/>
            <person name="Duan G."/>
            <person name="Farnsworth C.A."/>
            <person name="Good R.T."/>
            <person name="Han L.B."/>
            <person name="Han Y.C."/>
            <person name="Hatje K."/>
            <person name="Horne I."/>
            <person name="Huang Y.P."/>
            <person name="Hughes D.S."/>
            <person name="Jacquin-Joly E."/>
            <person name="James W."/>
            <person name="Jhangiani S."/>
            <person name="Kollmar M."/>
            <person name="Kuwar S.S."/>
            <person name="Li S."/>
            <person name="Liu N.Y."/>
            <person name="Maibeche M.T."/>
            <person name="Miller J.R."/>
            <person name="Montagne N."/>
            <person name="Perry T."/>
            <person name="Qu J."/>
            <person name="Song S.V."/>
            <person name="Sutton G.G."/>
            <person name="Vogel H."/>
            <person name="Walenz B.P."/>
            <person name="Xu W."/>
            <person name="Zhang H.J."/>
            <person name="Zou Z."/>
            <person name="Batterham P."/>
            <person name="Edwards O.R."/>
            <person name="Feyereisen R."/>
            <person name="Gibbs R.A."/>
            <person name="Heckel D.G."/>
            <person name="McGrath A."/>
            <person name="Robin C."/>
            <person name="Scherer S.E."/>
            <person name="Worley K.C."/>
            <person name="Wu Y.D."/>
        </authorList>
    </citation>
    <scope>NUCLEOTIDE SEQUENCE [LARGE SCALE GENOMIC DNA]</scope>
    <source>
        <strain evidence="3">Harm_GR_Male_#8</strain>
        <tissue evidence="3">Whole organism</tissue>
    </source>
</reference>
<evidence type="ECO:0000256" key="1">
    <source>
        <dbReference type="SAM" id="Coils"/>
    </source>
</evidence>
<evidence type="ECO:0000313" key="3">
    <source>
        <dbReference type="EMBL" id="PZC73459.1"/>
    </source>
</evidence>
<dbReference type="Proteomes" id="UP000249218">
    <property type="component" value="Unassembled WGS sequence"/>
</dbReference>
<evidence type="ECO:0000256" key="2">
    <source>
        <dbReference type="SAM" id="MobiDB-lite"/>
    </source>
</evidence>
<evidence type="ECO:0000313" key="4">
    <source>
        <dbReference type="Proteomes" id="UP000249218"/>
    </source>
</evidence>
<feature type="coiled-coil region" evidence="1">
    <location>
        <begin position="104"/>
        <end position="131"/>
    </location>
</feature>
<dbReference type="OrthoDB" id="8122238at2759"/>
<accession>A0A2W1BE50</accession>
<proteinExistence type="predicted"/>
<feature type="region of interest" description="Disordered" evidence="2">
    <location>
        <begin position="1"/>
        <end position="28"/>
    </location>
</feature>
<keyword evidence="1" id="KW-0175">Coiled coil</keyword>
<sequence length="189" mass="21149">MDSSPSRRGGLPHCSSSPAVARGRAQDDEVEIYSTPEIQSWMNSIEKCLNEVTTMVSEGKMNSEQKLRVSSLCLKVGRAVSQMAVQYQSLKHKALQNYATLQTFKENEDLASSLTEIKQKLEENLIKQKQESTSFAGMVKGTKTLIRPHATSSVAIYPRDSTKTSEDTKNLVQKIVCPEEMKLKLRPRI</sequence>
<name>A0A2W1BE50_HELAM</name>
<keyword evidence="4" id="KW-1185">Reference proteome</keyword>
<gene>
    <name evidence="3" type="primary">HaOG209512</name>
    <name evidence="3" type="ORF">B5X24_HaOG209512</name>
</gene>
<dbReference type="AlphaFoldDB" id="A0A2W1BE50"/>
<organism evidence="3 4">
    <name type="scientific">Helicoverpa armigera</name>
    <name type="common">Cotton bollworm</name>
    <name type="synonym">Heliothis armigera</name>
    <dbReference type="NCBI Taxonomy" id="29058"/>
    <lineage>
        <taxon>Eukaryota</taxon>
        <taxon>Metazoa</taxon>
        <taxon>Ecdysozoa</taxon>
        <taxon>Arthropoda</taxon>
        <taxon>Hexapoda</taxon>
        <taxon>Insecta</taxon>
        <taxon>Pterygota</taxon>
        <taxon>Neoptera</taxon>
        <taxon>Endopterygota</taxon>
        <taxon>Lepidoptera</taxon>
        <taxon>Glossata</taxon>
        <taxon>Ditrysia</taxon>
        <taxon>Noctuoidea</taxon>
        <taxon>Noctuidae</taxon>
        <taxon>Heliothinae</taxon>
        <taxon>Helicoverpa</taxon>
    </lineage>
</organism>
<protein>
    <submittedName>
        <fullName evidence="3">Uncharacterized protein</fullName>
    </submittedName>
</protein>
<dbReference type="EMBL" id="KZ150104">
    <property type="protein sequence ID" value="PZC73459.1"/>
    <property type="molecule type" value="Genomic_DNA"/>
</dbReference>